<proteinExistence type="inferred from homology"/>
<dbReference type="CDD" id="cd05233">
    <property type="entry name" value="SDR_c"/>
    <property type="match status" value="1"/>
</dbReference>
<name>A0A1M4WMT3_9HYPH</name>
<dbReference type="OrthoDB" id="8419486at2"/>
<dbReference type="RefSeq" id="WP_139251329.1">
    <property type="nucleotide sequence ID" value="NZ_FQUP01000001.1"/>
</dbReference>
<keyword evidence="2" id="KW-0560">Oxidoreductase</keyword>
<evidence type="ECO:0000313" key="5">
    <source>
        <dbReference type="Proteomes" id="UP000184485"/>
    </source>
</evidence>
<evidence type="ECO:0000313" key="4">
    <source>
        <dbReference type="EMBL" id="SHE82282.1"/>
    </source>
</evidence>
<evidence type="ECO:0000256" key="1">
    <source>
        <dbReference type="ARBA" id="ARBA00006484"/>
    </source>
</evidence>
<dbReference type="PANTHER" id="PTHR43639">
    <property type="entry name" value="OXIDOREDUCTASE, SHORT-CHAIN DEHYDROGENASE/REDUCTASE FAMILY (AFU_ORTHOLOGUE AFUA_5G02870)"/>
    <property type="match status" value="1"/>
</dbReference>
<dbReference type="PRINTS" id="PR00081">
    <property type="entry name" value="GDHRDH"/>
</dbReference>
<evidence type="ECO:0000259" key="3">
    <source>
        <dbReference type="SMART" id="SM00822"/>
    </source>
</evidence>
<sequence>MPDLMGSTAVVTGGTSGIGLATARALLAKGVNVAISARRERPELLDELDRLGAAKGARCIFVAGDVALPSTSPALIEATVAAFGRLAIVVHSAGGPAPGTALQITPEAWLDAFQVHVHSAFHLFRAAHPHLAKTGGSVTFLSSAAALRGCPGTVAYQVVKASLIQMARALARDHADENIRVNCVAPGIIRTPFQSAMTEKARENNLANRIPLHREGKPEDVAALIVQLAENDFITGETVAIDGGMSMRMV</sequence>
<reference evidence="4 5" key="1">
    <citation type="submission" date="2016-11" db="EMBL/GenBank/DDBJ databases">
        <authorList>
            <person name="Jaros S."/>
            <person name="Januszkiewicz K."/>
            <person name="Wedrychowicz H."/>
        </authorList>
    </citation>
    <scope>NUCLEOTIDE SEQUENCE [LARGE SCALE GENOMIC DNA]</scope>
    <source>
        <strain evidence="4 5">DSM 19436</strain>
    </source>
</reference>
<gene>
    <name evidence="4" type="ORF">SAMN02745157_1015</name>
</gene>
<dbReference type="FunFam" id="3.40.50.720:FF:000084">
    <property type="entry name" value="Short-chain dehydrogenase reductase"/>
    <property type="match status" value="1"/>
</dbReference>
<organism evidence="4 5">
    <name type="scientific">Kaistia soli DSM 19436</name>
    <dbReference type="NCBI Taxonomy" id="1122133"/>
    <lineage>
        <taxon>Bacteria</taxon>
        <taxon>Pseudomonadati</taxon>
        <taxon>Pseudomonadota</taxon>
        <taxon>Alphaproteobacteria</taxon>
        <taxon>Hyphomicrobiales</taxon>
        <taxon>Kaistiaceae</taxon>
        <taxon>Kaistia</taxon>
    </lineage>
</organism>
<evidence type="ECO:0000256" key="2">
    <source>
        <dbReference type="ARBA" id="ARBA00023002"/>
    </source>
</evidence>
<accession>A0A1M4WMT3</accession>
<comment type="similarity">
    <text evidence="1">Belongs to the short-chain dehydrogenases/reductases (SDR) family.</text>
</comment>
<dbReference type="Proteomes" id="UP000184485">
    <property type="component" value="Unassembled WGS sequence"/>
</dbReference>
<dbReference type="SMART" id="SM00822">
    <property type="entry name" value="PKS_KR"/>
    <property type="match status" value="1"/>
</dbReference>
<dbReference type="STRING" id="1122133.SAMN02745157_1015"/>
<dbReference type="Gene3D" id="3.40.50.720">
    <property type="entry name" value="NAD(P)-binding Rossmann-like Domain"/>
    <property type="match status" value="1"/>
</dbReference>
<feature type="domain" description="Ketoreductase" evidence="3">
    <location>
        <begin position="7"/>
        <end position="162"/>
    </location>
</feature>
<protein>
    <submittedName>
        <fullName evidence="4">3-oxoacyl-[acyl-carrier protein] reductase</fullName>
    </submittedName>
</protein>
<dbReference type="InterPro" id="IPR057326">
    <property type="entry name" value="KR_dom"/>
</dbReference>
<dbReference type="InterPro" id="IPR002347">
    <property type="entry name" value="SDR_fam"/>
</dbReference>
<keyword evidence="5" id="KW-1185">Reference proteome</keyword>
<dbReference type="Pfam" id="PF13561">
    <property type="entry name" value="adh_short_C2"/>
    <property type="match status" value="1"/>
</dbReference>
<dbReference type="GO" id="GO:0016491">
    <property type="term" value="F:oxidoreductase activity"/>
    <property type="evidence" value="ECO:0007669"/>
    <property type="project" value="UniProtKB-KW"/>
</dbReference>
<dbReference type="AlphaFoldDB" id="A0A1M4WMT3"/>
<dbReference type="SUPFAM" id="SSF51735">
    <property type="entry name" value="NAD(P)-binding Rossmann-fold domains"/>
    <property type="match status" value="1"/>
</dbReference>
<dbReference type="InterPro" id="IPR036291">
    <property type="entry name" value="NAD(P)-bd_dom_sf"/>
</dbReference>
<dbReference type="PANTHER" id="PTHR43639:SF1">
    <property type="entry name" value="SHORT-CHAIN DEHYDROGENASE_REDUCTASE FAMILY PROTEIN"/>
    <property type="match status" value="1"/>
</dbReference>
<dbReference type="EMBL" id="FQUP01000001">
    <property type="protein sequence ID" value="SHE82282.1"/>
    <property type="molecule type" value="Genomic_DNA"/>
</dbReference>